<gene>
    <name evidence="1" type="ORF">BaRGS_00013805</name>
</gene>
<name>A0ABD0L6M1_9CAEN</name>
<dbReference type="AlphaFoldDB" id="A0ABD0L6M1"/>
<proteinExistence type="predicted"/>
<comment type="caution">
    <text evidence="1">The sequence shown here is derived from an EMBL/GenBank/DDBJ whole genome shotgun (WGS) entry which is preliminary data.</text>
</comment>
<reference evidence="1 2" key="1">
    <citation type="journal article" date="2023" name="Sci. Data">
        <title>Genome assembly of the Korean intertidal mud-creeper Batillaria attramentaria.</title>
        <authorList>
            <person name="Patra A.K."/>
            <person name="Ho P.T."/>
            <person name="Jun S."/>
            <person name="Lee S.J."/>
            <person name="Kim Y."/>
            <person name="Won Y.J."/>
        </authorList>
    </citation>
    <scope>NUCLEOTIDE SEQUENCE [LARGE SCALE GENOMIC DNA]</scope>
    <source>
        <strain evidence="1">Wonlab-2016</strain>
    </source>
</reference>
<accession>A0ABD0L6M1</accession>
<dbReference type="EMBL" id="JACVVK020000079">
    <property type="protein sequence ID" value="KAK7494926.1"/>
    <property type="molecule type" value="Genomic_DNA"/>
</dbReference>
<evidence type="ECO:0000313" key="2">
    <source>
        <dbReference type="Proteomes" id="UP001519460"/>
    </source>
</evidence>
<organism evidence="1 2">
    <name type="scientific">Batillaria attramentaria</name>
    <dbReference type="NCBI Taxonomy" id="370345"/>
    <lineage>
        <taxon>Eukaryota</taxon>
        <taxon>Metazoa</taxon>
        <taxon>Spiralia</taxon>
        <taxon>Lophotrochozoa</taxon>
        <taxon>Mollusca</taxon>
        <taxon>Gastropoda</taxon>
        <taxon>Caenogastropoda</taxon>
        <taxon>Sorbeoconcha</taxon>
        <taxon>Cerithioidea</taxon>
        <taxon>Batillariidae</taxon>
        <taxon>Batillaria</taxon>
    </lineage>
</organism>
<protein>
    <submittedName>
        <fullName evidence="1">Uncharacterized protein</fullName>
    </submittedName>
</protein>
<keyword evidence="2" id="KW-1185">Reference proteome</keyword>
<sequence>MKVKYRLVDETKKTTHIMMVKTRNHCKTLHFNSQCDTWTLKKPDQRANSATASTALLFTSVHGFGGCGEKRAICSHSPFSTKEDHGAVCG</sequence>
<evidence type="ECO:0000313" key="1">
    <source>
        <dbReference type="EMBL" id="KAK7494926.1"/>
    </source>
</evidence>
<dbReference type="Proteomes" id="UP001519460">
    <property type="component" value="Unassembled WGS sequence"/>
</dbReference>